<evidence type="ECO:0000256" key="2">
    <source>
        <dbReference type="ARBA" id="ARBA00023125"/>
    </source>
</evidence>
<dbReference type="InterPro" id="IPR037923">
    <property type="entry name" value="HTH-like"/>
</dbReference>
<dbReference type="InterPro" id="IPR018062">
    <property type="entry name" value="HTH_AraC-typ_CS"/>
</dbReference>
<gene>
    <name evidence="5" type="ORF">LZZ85_08500</name>
</gene>
<dbReference type="InterPro" id="IPR018060">
    <property type="entry name" value="HTH_AraC"/>
</dbReference>
<dbReference type="InterPro" id="IPR003313">
    <property type="entry name" value="AraC-bd"/>
</dbReference>
<protein>
    <submittedName>
        <fullName evidence="5">AraC family transcriptional regulator</fullName>
    </submittedName>
</protein>
<reference evidence="5" key="1">
    <citation type="submission" date="2022-01" db="EMBL/GenBank/DDBJ databases">
        <authorList>
            <person name="Jo J.-H."/>
            <person name="Im W.-T."/>
        </authorList>
    </citation>
    <scope>NUCLEOTIDE SEQUENCE</scope>
    <source>
        <strain evidence="5">NA20</strain>
    </source>
</reference>
<dbReference type="Gene3D" id="1.10.10.60">
    <property type="entry name" value="Homeodomain-like"/>
    <property type="match status" value="2"/>
</dbReference>
<proteinExistence type="predicted"/>
<dbReference type="PRINTS" id="PR00032">
    <property type="entry name" value="HTHARAC"/>
</dbReference>
<evidence type="ECO:0000256" key="1">
    <source>
        <dbReference type="ARBA" id="ARBA00023015"/>
    </source>
</evidence>
<dbReference type="InterPro" id="IPR020449">
    <property type="entry name" value="Tscrpt_reg_AraC-type_HTH"/>
</dbReference>
<evidence type="ECO:0000313" key="6">
    <source>
        <dbReference type="Proteomes" id="UP001165367"/>
    </source>
</evidence>
<dbReference type="InterPro" id="IPR009057">
    <property type="entry name" value="Homeodomain-like_sf"/>
</dbReference>
<dbReference type="Pfam" id="PF02311">
    <property type="entry name" value="AraC_binding"/>
    <property type="match status" value="1"/>
</dbReference>
<keyword evidence="3" id="KW-0804">Transcription</keyword>
<organism evidence="5 6">
    <name type="scientific">Terrimonas ginsenosidimutans</name>
    <dbReference type="NCBI Taxonomy" id="2908004"/>
    <lineage>
        <taxon>Bacteria</taxon>
        <taxon>Pseudomonadati</taxon>
        <taxon>Bacteroidota</taxon>
        <taxon>Chitinophagia</taxon>
        <taxon>Chitinophagales</taxon>
        <taxon>Chitinophagaceae</taxon>
        <taxon>Terrimonas</taxon>
    </lineage>
</organism>
<dbReference type="PROSITE" id="PS00041">
    <property type="entry name" value="HTH_ARAC_FAMILY_1"/>
    <property type="match status" value="1"/>
</dbReference>
<accession>A0ABS9KPT7</accession>
<sequence length="299" mass="34527">MNPETTIKKQEGFQGQKAIILPRSVLATLIKNNDIVSPLYITDIGYYPKAKHHFRERKHGADQHILIYCIKGNGRVTIHNTSHEIGSGEFVLIPAKTPHVYEADDQDPWTIHWIHFKGSVSNSIIDTFEKQTDSYKGSILASEKIVNLFDEMYHQLERGYSIDNVAYTNMCFWHFMTLFLFNNKFNASAESLEKDPSDLAIDYMSKHIDKALTLEEVARQVNFSTSHFSSLFKKKTGHAPMEYFNHLKIQKACQYLLFTSLRIKEVAQGLGFEDPYYFSRLFTKVMGVSPALYREKRSH</sequence>
<evidence type="ECO:0000256" key="3">
    <source>
        <dbReference type="ARBA" id="ARBA00023163"/>
    </source>
</evidence>
<name>A0ABS9KPT7_9BACT</name>
<dbReference type="CDD" id="cd06986">
    <property type="entry name" value="cupin_MmsR-like_N"/>
    <property type="match status" value="1"/>
</dbReference>
<dbReference type="PANTHER" id="PTHR43280">
    <property type="entry name" value="ARAC-FAMILY TRANSCRIPTIONAL REGULATOR"/>
    <property type="match status" value="1"/>
</dbReference>
<dbReference type="SUPFAM" id="SSF51215">
    <property type="entry name" value="Regulatory protein AraC"/>
    <property type="match status" value="1"/>
</dbReference>
<comment type="caution">
    <text evidence="5">The sequence shown here is derived from an EMBL/GenBank/DDBJ whole genome shotgun (WGS) entry which is preliminary data.</text>
</comment>
<dbReference type="Pfam" id="PF12833">
    <property type="entry name" value="HTH_18"/>
    <property type="match status" value="1"/>
</dbReference>
<keyword evidence="6" id="KW-1185">Reference proteome</keyword>
<dbReference type="Proteomes" id="UP001165367">
    <property type="component" value="Unassembled WGS sequence"/>
</dbReference>
<dbReference type="PANTHER" id="PTHR43280:SF30">
    <property type="entry name" value="MMSAB OPERON REGULATORY PROTEIN"/>
    <property type="match status" value="1"/>
</dbReference>
<dbReference type="PROSITE" id="PS01124">
    <property type="entry name" value="HTH_ARAC_FAMILY_2"/>
    <property type="match status" value="1"/>
</dbReference>
<dbReference type="EMBL" id="JAKLTR010000004">
    <property type="protein sequence ID" value="MCG2614320.1"/>
    <property type="molecule type" value="Genomic_DNA"/>
</dbReference>
<dbReference type="Gene3D" id="2.60.120.280">
    <property type="entry name" value="Regulatory protein AraC"/>
    <property type="match status" value="1"/>
</dbReference>
<dbReference type="SUPFAM" id="SSF46689">
    <property type="entry name" value="Homeodomain-like"/>
    <property type="match status" value="2"/>
</dbReference>
<dbReference type="RefSeq" id="WP_237870628.1">
    <property type="nucleotide sequence ID" value="NZ_JAKLTR010000004.1"/>
</dbReference>
<evidence type="ECO:0000313" key="5">
    <source>
        <dbReference type="EMBL" id="MCG2614320.1"/>
    </source>
</evidence>
<evidence type="ECO:0000259" key="4">
    <source>
        <dbReference type="PROSITE" id="PS01124"/>
    </source>
</evidence>
<feature type="domain" description="HTH araC/xylS-type" evidence="4">
    <location>
        <begin position="198"/>
        <end position="296"/>
    </location>
</feature>
<keyword evidence="1" id="KW-0805">Transcription regulation</keyword>
<keyword evidence="2" id="KW-0238">DNA-binding</keyword>
<dbReference type="SMART" id="SM00342">
    <property type="entry name" value="HTH_ARAC"/>
    <property type="match status" value="1"/>
</dbReference>